<gene>
    <name evidence="10" type="ORF">GFH48_04655</name>
</gene>
<dbReference type="AlphaFoldDB" id="A0A5Q0L796"/>
<dbReference type="GO" id="GO:0045892">
    <property type="term" value="P:negative regulation of DNA-templated transcription"/>
    <property type="evidence" value="ECO:0007669"/>
    <property type="project" value="TreeGrafter"/>
</dbReference>
<dbReference type="KEGG" id="sfy:GFH48_04655"/>
<dbReference type="PANTHER" id="PTHR30136:SF8">
    <property type="entry name" value="TRANSCRIPTIONAL REGULATORY PROTEIN"/>
    <property type="match status" value="1"/>
</dbReference>
<evidence type="ECO:0000259" key="9">
    <source>
        <dbReference type="PROSITE" id="PS51078"/>
    </source>
</evidence>
<keyword evidence="5" id="KW-0804">Transcription</keyword>
<dbReference type="InterPro" id="IPR014757">
    <property type="entry name" value="Tscrpt_reg_IclR_C"/>
</dbReference>
<evidence type="ECO:0000256" key="6">
    <source>
        <dbReference type="ARBA" id="ARBA00058938"/>
    </source>
</evidence>
<name>A0A5Q0L796_9ACTN</name>
<feature type="domain" description="IclR-ED" evidence="9">
    <location>
        <begin position="88"/>
        <end position="252"/>
    </location>
</feature>
<dbReference type="InterPro" id="IPR036388">
    <property type="entry name" value="WH-like_DNA-bd_sf"/>
</dbReference>
<proteinExistence type="predicted"/>
<keyword evidence="3" id="KW-0238">DNA-binding</keyword>
<dbReference type="EMBL" id="CP045643">
    <property type="protein sequence ID" value="QFZ72654.1"/>
    <property type="molecule type" value="Genomic_DNA"/>
</dbReference>
<dbReference type="GO" id="GO:0006071">
    <property type="term" value="P:glycerol metabolic process"/>
    <property type="evidence" value="ECO:0007669"/>
    <property type="project" value="UniProtKB-KW"/>
</dbReference>
<dbReference type="GO" id="GO:0003700">
    <property type="term" value="F:DNA-binding transcription factor activity"/>
    <property type="evidence" value="ECO:0007669"/>
    <property type="project" value="TreeGrafter"/>
</dbReference>
<dbReference type="RefSeq" id="WP_153287020.1">
    <property type="nucleotide sequence ID" value="NZ_CP045643.1"/>
</dbReference>
<reference evidence="10 11" key="1">
    <citation type="submission" date="2019-10" db="EMBL/GenBank/DDBJ databases">
        <title>A novel species.</title>
        <authorList>
            <person name="Gao J."/>
        </authorList>
    </citation>
    <scope>NUCLEOTIDE SEQUENCE [LARGE SCALE GENOMIC DNA]</scope>
    <source>
        <strain evidence="10 11">QMT-28</strain>
    </source>
</reference>
<keyword evidence="1" id="KW-0319">Glycerol metabolism</keyword>
<dbReference type="Gene3D" id="3.30.450.40">
    <property type="match status" value="1"/>
</dbReference>
<dbReference type="SMART" id="SM00346">
    <property type="entry name" value="HTH_ICLR"/>
    <property type="match status" value="1"/>
</dbReference>
<dbReference type="InterPro" id="IPR050707">
    <property type="entry name" value="HTH_MetabolicPath_Reg"/>
</dbReference>
<dbReference type="SUPFAM" id="SSF55781">
    <property type="entry name" value="GAF domain-like"/>
    <property type="match status" value="1"/>
</dbReference>
<evidence type="ECO:0000256" key="2">
    <source>
        <dbReference type="ARBA" id="ARBA00023015"/>
    </source>
</evidence>
<dbReference type="PANTHER" id="PTHR30136">
    <property type="entry name" value="HELIX-TURN-HELIX TRANSCRIPTIONAL REGULATOR, ICLR FAMILY"/>
    <property type="match status" value="1"/>
</dbReference>
<evidence type="ECO:0000259" key="8">
    <source>
        <dbReference type="PROSITE" id="PS51077"/>
    </source>
</evidence>
<comment type="function">
    <text evidence="6">May be an activator protein for the gylABX operon.</text>
</comment>
<dbReference type="GO" id="GO:0003677">
    <property type="term" value="F:DNA binding"/>
    <property type="evidence" value="ECO:0007669"/>
    <property type="project" value="UniProtKB-KW"/>
</dbReference>
<evidence type="ECO:0000256" key="7">
    <source>
        <dbReference type="ARBA" id="ARBA00070406"/>
    </source>
</evidence>
<sequence>MAKEPSESGDGVVHDDAEQAAEVLVPAVSRTVRVLDHLVRHVDGATVTELAKSCGLAKSTASNLIRTMVSEGLIEYDSDTRRYNLGPLLVEYGVAAVTRTTPVAEARPFMERLAERTELACLAISPMPDGHFTAIAKIESRKDIKITIEIGSRFDRDAPLLSRLTDAWHDVVPAADDDARREEVRSRGFGVVFGEYAPELNVMGFPVFDRDGQPCLVISLLGMGTDLTPQDIDELAPYLVTAARAITVRSGGRVPADYPEAGPERSAG</sequence>
<dbReference type="PROSITE" id="PS51078">
    <property type="entry name" value="ICLR_ED"/>
    <property type="match status" value="1"/>
</dbReference>
<keyword evidence="2" id="KW-0805">Transcription regulation</keyword>
<accession>A0A5Q0L796</accession>
<feature type="domain" description="HTH iclR-type" evidence="8">
    <location>
        <begin position="25"/>
        <end position="87"/>
    </location>
</feature>
<dbReference type="FunFam" id="1.10.10.10:FF:000056">
    <property type="entry name" value="IclR family transcriptional regulator"/>
    <property type="match status" value="1"/>
</dbReference>
<evidence type="ECO:0000256" key="3">
    <source>
        <dbReference type="ARBA" id="ARBA00023125"/>
    </source>
</evidence>
<keyword evidence="11" id="KW-1185">Reference proteome</keyword>
<evidence type="ECO:0000313" key="10">
    <source>
        <dbReference type="EMBL" id="QFZ72654.1"/>
    </source>
</evidence>
<dbReference type="Gene3D" id="1.10.10.10">
    <property type="entry name" value="Winged helix-like DNA-binding domain superfamily/Winged helix DNA-binding domain"/>
    <property type="match status" value="1"/>
</dbReference>
<dbReference type="InterPro" id="IPR011991">
    <property type="entry name" value="ArsR-like_HTH"/>
</dbReference>
<evidence type="ECO:0000256" key="5">
    <source>
        <dbReference type="ARBA" id="ARBA00023163"/>
    </source>
</evidence>
<organism evidence="10 11">
    <name type="scientific">Streptomyces fagopyri</name>
    <dbReference type="NCBI Taxonomy" id="2662397"/>
    <lineage>
        <taxon>Bacteria</taxon>
        <taxon>Bacillati</taxon>
        <taxon>Actinomycetota</taxon>
        <taxon>Actinomycetes</taxon>
        <taxon>Kitasatosporales</taxon>
        <taxon>Streptomycetaceae</taxon>
        <taxon>Streptomyces</taxon>
    </lineage>
</organism>
<dbReference type="CDD" id="cd00090">
    <property type="entry name" value="HTH_ARSR"/>
    <property type="match status" value="1"/>
</dbReference>
<dbReference type="InterPro" id="IPR036390">
    <property type="entry name" value="WH_DNA-bd_sf"/>
</dbReference>
<dbReference type="PROSITE" id="PS51077">
    <property type="entry name" value="HTH_ICLR"/>
    <property type="match status" value="1"/>
</dbReference>
<evidence type="ECO:0000256" key="4">
    <source>
        <dbReference type="ARBA" id="ARBA00023159"/>
    </source>
</evidence>
<dbReference type="Pfam" id="PF09339">
    <property type="entry name" value="HTH_IclR"/>
    <property type="match status" value="1"/>
</dbReference>
<dbReference type="InterPro" id="IPR029016">
    <property type="entry name" value="GAF-like_dom_sf"/>
</dbReference>
<keyword evidence="4" id="KW-0010">Activator</keyword>
<evidence type="ECO:0000313" key="11">
    <source>
        <dbReference type="Proteomes" id="UP000326179"/>
    </source>
</evidence>
<dbReference type="SUPFAM" id="SSF46785">
    <property type="entry name" value="Winged helix' DNA-binding domain"/>
    <property type="match status" value="1"/>
</dbReference>
<dbReference type="Proteomes" id="UP000326179">
    <property type="component" value="Chromosome"/>
</dbReference>
<evidence type="ECO:0000256" key="1">
    <source>
        <dbReference type="ARBA" id="ARBA00022798"/>
    </source>
</evidence>
<protein>
    <recommendedName>
        <fullName evidence="7">Glycerol operon regulatory protein</fullName>
    </recommendedName>
</protein>
<dbReference type="InterPro" id="IPR005471">
    <property type="entry name" value="Tscrpt_reg_IclR_N"/>
</dbReference>